<sequence length="87" mass="9802">MSLQPFLKQRMVTARKIDKDRHERTSAAARALMEAERLTRQAKTARLREQRLAATPATKTPSPAEPPPRATGPKPPPMKKRKMTDIS</sequence>
<dbReference type="AlphaFoldDB" id="A0A090DT52"/>
<protein>
    <submittedName>
        <fullName evidence="2">Uncharacterized protein</fullName>
    </submittedName>
</protein>
<evidence type="ECO:0000313" key="2">
    <source>
        <dbReference type="EMBL" id="CDX19968.1"/>
    </source>
</evidence>
<accession>A0A090DT52</accession>
<keyword evidence="3" id="KW-1185">Reference proteome</keyword>
<dbReference type="EMBL" id="CCMZ01000024">
    <property type="protein sequence ID" value="CDX19968.1"/>
    <property type="molecule type" value="Genomic_DNA"/>
</dbReference>
<evidence type="ECO:0000256" key="1">
    <source>
        <dbReference type="SAM" id="MobiDB-lite"/>
    </source>
</evidence>
<gene>
    <name evidence="2" type="ORF">MPL3356_300202</name>
</gene>
<feature type="compositionally biased region" description="Low complexity" evidence="1">
    <location>
        <begin position="53"/>
        <end position="62"/>
    </location>
</feature>
<name>A0A090DT52_MESPL</name>
<feature type="region of interest" description="Disordered" evidence="1">
    <location>
        <begin position="45"/>
        <end position="87"/>
    </location>
</feature>
<dbReference type="Proteomes" id="UP000045285">
    <property type="component" value="Unassembled WGS sequence"/>
</dbReference>
<proteinExistence type="predicted"/>
<feature type="compositionally biased region" description="Pro residues" evidence="1">
    <location>
        <begin position="63"/>
        <end position="76"/>
    </location>
</feature>
<evidence type="ECO:0000313" key="3">
    <source>
        <dbReference type="Proteomes" id="UP000045285"/>
    </source>
</evidence>
<organism evidence="2 3">
    <name type="scientific">Mesorhizobium plurifarium</name>
    <dbReference type="NCBI Taxonomy" id="69974"/>
    <lineage>
        <taxon>Bacteria</taxon>
        <taxon>Pseudomonadati</taxon>
        <taxon>Pseudomonadota</taxon>
        <taxon>Alphaproteobacteria</taxon>
        <taxon>Hyphomicrobiales</taxon>
        <taxon>Phyllobacteriaceae</taxon>
        <taxon>Mesorhizobium</taxon>
    </lineage>
</organism>
<feature type="compositionally biased region" description="Basic residues" evidence="1">
    <location>
        <begin position="77"/>
        <end position="87"/>
    </location>
</feature>
<reference evidence="3" key="1">
    <citation type="submission" date="2014-08" db="EMBL/GenBank/DDBJ databases">
        <authorList>
            <person name="Moulin L."/>
        </authorList>
    </citation>
    <scope>NUCLEOTIDE SEQUENCE [LARGE SCALE GENOMIC DNA]</scope>
</reference>